<gene>
    <name evidence="3" type="ORF">QNJ86_11310</name>
</gene>
<feature type="region of interest" description="Disordered" evidence="1">
    <location>
        <begin position="1"/>
        <end position="87"/>
    </location>
</feature>
<organism evidence="3 4">
    <name type="scientific">Gordonibacter faecis</name>
    <dbReference type="NCBI Taxonomy" id="3047475"/>
    <lineage>
        <taxon>Bacteria</taxon>
        <taxon>Bacillati</taxon>
        <taxon>Actinomycetota</taxon>
        <taxon>Coriobacteriia</taxon>
        <taxon>Eggerthellales</taxon>
        <taxon>Eggerthellaceae</taxon>
        <taxon>Gordonibacter</taxon>
    </lineage>
</organism>
<feature type="compositionally biased region" description="Basic and acidic residues" evidence="1">
    <location>
        <begin position="54"/>
        <end position="73"/>
    </location>
</feature>
<name>A0ABT7DS80_9ACTN</name>
<dbReference type="RefSeq" id="WP_283832736.1">
    <property type="nucleotide sequence ID" value="NZ_JASJEU010000022.1"/>
</dbReference>
<dbReference type="EMBL" id="JASJEU010000022">
    <property type="protein sequence ID" value="MDJ1651391.1"/>
    <property type="molecule type" value="Genomic_DNA"/>
</dbReference>
<evidence type="ECO:0000313" key="3">
    <source>
        <dbReference type="EMBL" id="MDJ1651391.1"/>
    </source>
</evidence>
<dbReference type="Proteomes" id="UP001232750">
    <property type="component" value="Unassembled WGS sequence"/>
</dbReference>
<feature type="transmembrane region" description="Helical" evidence="2">
    <location>
        <begin position="109"/>
        <end position="129"/>
    </location>
</feature>
<keyword evidence="2" id="KW-0472">Membrane</keyword>
<protein>
    <submittedName>
        <fullName evidence="3">Uncharacterized protein</fullName>
    </submittedName>
</protein>
<evidence type="ECO:0000256" key="1">
    <source>
        <dbReference type="SAM" id="MobiDB-lite"/>
    </source>
</evidence>
<sequence length="368" mass="38588">MATKKTDEAPEDKPAKTKKAAPKSTSKTEDKAEAKAAETEAAKAAEPAPQADAPDEKPAPKEHKERTFVDAKTGKTISHPHQGGTDAATKAVRDEMHAERKGAALPFRIGAIVLWALGIACEVMAILVMNGTLFLPGFPKTTWLIVWIVLDLVLVVIGSQLWKHANHVSPAPKENKLAYWVQTELGVIIAAIAFAPVIILLLTNKDLDKKTKQVGSIVAAVALVAAVASGIDYHPATQEDLDQAEAGAAILSDDGLAYWTPFGEVYHFNPDCQYIKNSSTIYAGSVQEALDGGRTRGCSGCTVEDGTDILGKADPAAVAAAAANAIKIGGEPDADAGADAGSADEPQTTEPDTSADEQEEPVELPKAA</sequence>
<proteinExistence type="predicted"/>
<feature type="transmembrane region" description="Helical" evidence="2">
    <location>
        <begin position="214"/>
        <end position="231"/>
    </location>
</feature>
<feature type="transmembrane region" description="Helical" evidence="2">
    <location>
        <begin position="141"/>
        <end position="162"/>
    </location>
</feature>
<feature type="compositionally biased region" description="Acidic residues" evidence="1">
    <location>
        <begin position="353"/>
        <end position="362"/>
    </location>
</feature>
<accession>A0ABT7DS80</accession>
<feature type="compositionally biased region" description="Basic and acidic residues" evidence="1">
    <location>
        <begin position="1"/>
        <end position="15"/>
    </location>
</feature>
<feature type="compositionally biased region" description="Low complexity" evidence="1">
    <location>
        <begin position="330"/>
        <end position="346"/>
    </location>
</feature>
<feature type="transmembrane region" description="Helical" evidence="2">
    <location>
        <begin position="177"/>
        <end position="202"/>
    </location>
</feature>
<comment type="caution">
    <text evidence="3">The sequence shown here is derived from an EMBL/GenBank/DDBJ whole genome shotgun (WGS) entry which is preliminary data.</text>
</comment>
<keyword evidence="2" id="KW-1133">Transmembrane helix</keyword>
<evidence type="ECO:0000256" key="2">
    <source>
        <dbReference type="SAM" id="Phobius"/>
    </source>
</evidence>
<evidence type="ECO:0000313" key="4">
    <source>
        <dbReference type="Proteomes" id="UP001232750"/>
    </source>
</evidence>
<keyword evidence="2" id="KW-0812">Transmembrane</keyword>
<feature type="region of interest" description="Disordered" evidence="1">
    <location>
        <begin position="330"/>
        <end position="368"/>
    </location>
</feature>
<keyword evidence="4" id="KW-1185">Reference proteome</keyword>
<reference evidence="3 4" key="1">
    <citation type="submission" date="2023-05" db="EMBL/GenBank/DDBJ databases">
        <title>Gordonibacter KGMB12511T sp. nov., isolated from faeces of healthy Korean.</title>
        <authorList>
            <person name="Kim H.S."/>
            <person name="Kim J.-S."/>
            <person name="Suh M.K."/>
            <person name="Eom M.K."/>
            <person name="Do H.E."/>
            <person name="Lee J.-S."/>
        </authorList>
    </citation>
    <scope>NUCLEOTIDE SEQUENCE [LARGE SCALE GENOMIC DNA]</scope>
    <source>
        <strain evidence="3 4">KGMB12511</strain>
    </source>
</reference>
<feature type="compositionally biased region" description="Basic and acidic residues" evidence="1">
    <location>
        <begin position="26"/>
        <end position="43"/>
    </location>
</feature>